<proteinExistence type="predicted"/>
<dbReference type="Pfam" id="PF13618">
    <property type="entry name" value="Gluconate_2-dh3"/>
    <property type="match status" value="1"/>
</dbReference>
<dbReference type="Proteomes" id="UP000886476">
    <property type="component" value="Unassembled WGS sequence"/>
</dbReference>
<organism evidence="2 3">
    <name type="scientific">Bradyrhizobium aeschynomenes</name>
    <dbReference type="NCBI Taxonomy" id="2734909"/>
    <lineage>
        <taxon>Bacteria</taxon>
        <taxon>Pseudomonadati</taxon>
        <taxon>Pseudomonadota</taxon>
        <taxon>Alphaproteobacteria</taxon>
        <taxon>Hyphomicrobiales</taxon>
        <taxon>Nitrobacteraceae</taxon>
        <taxon>Bradyrhizobium</taxon>
    </lineage>
</organism>
<gene>
    <name evidence="2" type="ORF">HL667_23920</name>
</gene>
<reference evidence="2" key="1">
    <citation type="submission" date="2020-05" db="EMBL/GenBank/DDBJ databases">
        <title>Nod-independent and nitrogen-fixing Bradyrhizobium aeschynomene sp. nov. isolated from nodules of Aeschynomene indica.</title>
        <authorList>
            <person name="Zhang Z."/>
        </authorList>
    </citation>
    <scope>NUCLEOTIDE SEQUENCE</scope>
    <source>
        <strain evidence="2">83012</strain>
    </source>
</reference>
<dbReference type="EMBL" id="JABFDN010000009">
    <property type="protein sequence ID" value="NPU68070.1"/>
    <property type="molecule type" value="Genomic_DNA"/>
</dbReference>
<sequence length="222" mass="25011">MHDRSRLPALPNRYPNYDVLAKRNGPSWNAKTREVIAGRLAVTAMPLFFSASEFQLVETIAARIVPQPPTRPPVPVAALVDRKLHADVADGYRPGGMPRQREAWRRGLRALEAEALAAFHRPLAELSEATQDELLRHAASGELKAADWGNMRCDDFFKHRLLHDVVLAYYAHPTAWDEIGWGGPASPRGYVRLDFNDRDPWEAAEAEPGREQDAARINRHVR</sequence>
<name>A0ABX2CJW7_9BRAD</name>
<evidence type="ECO:0000313" key="3">
    <source>
        <dbReference type="Proteomes" id="UP000886476"/>
    </source>
</evidence>
<evidence type="ECO:0000313" key="2">
    <source>
        <dbReference type="EMBL" id="NPU68070.1"/>
    </source>
</evidence>
<evidence type="ECO:0000256" key="1">
    <source>
        <dbReference type="SAM" id="MobiDB-lite"/>
    </source>
</evidence>
<feature type="compositionally biased region" description="Basic and acidic residues" evidence="1">
    <location>
        <begin position="203"/>
        <end position="216"/>
    </location>
</feature>
<dbReference type="InterPro" id="IPR027056">
    <property type="entry name" value="Gluconate_2DH_su3"/>
</dbReference>
<comment type="caution">
    <text evidence="2">The sequence shown here is derived from an EMBL/GenBank/DDBJ whole genome shotgun (WGS) entry which is preliminary data.</text>
</comment>
<accession>A0ABX2CJW7</accession>
<dbReference type="RefSeq" id="WP_172113145.1">
    <property type="nucleotide sequence ID" value="NZ_JABFDN010000009.1"/>
</dbReference>
<feature type="region of interest" description="Disordered" evidence="1">
    <location>
        <begin position="203"/>
        <end position="222"/>
    </location>
</feature>
<keyword evidence="3" id="KW-1185">Reference proteome</keyword>
<protein>
    <submittedName>
        <fullName evidence="2">Gluconate 2-dehydrogenase subunit 3 family protein</fullName>
    </submittedName>
</protein>